<dbReference type="InterPro" id="IPR000620">
    <property type="entry name" value="EamA_dom"/>
</dbReference>
<evidence type="ECO:0000256" key="1">
    <source>
        <dbReference type="ARBA" id="ARBA00004141"/>
    </source>
</evidence>
<feature type="domain" description="EamA" evidence="6">
    <location>
        <begin position="20"/>
        <end position="143"/>
    </location>
</feature>
<evidence type="ECO:0000313" key="8">
    <source>
        <dbReference type="Proteomes" id="UP000613011"/>
    </source>
</evidence>
<keyword evidence="2 5" id="KW-0812">Transmembrane</keyword>
<dbReference type="PANTHER" id="PTHR32322:SF9">
    <property type="entry name" value="AMINO-ACID METABOLITE EFFLUX PUMP-RELATED"/>
    <property type="match status" value="1"/>
</dbReference>
<feature type="transmembrane region" description="Helical" evidence="5">
    <location>
        <begin position="224"/>
        <end position="247"/>
    </location>
</feature>
<dbReference type="Proteomes" id="UP000613011">
    <property type="component" value="Unassembled WGS sequence"/>
</dbReference>
<gene>
    <name evidence="7" type="ORF">JI739_01765</name>
</gene>
<keyword evidence="3 5" id="KW-1133">Transmembrane helix</keyword>
<evidence type="ECO:0000256" key="3">
    <source>
        <dbReference type="ARBA" id="ARBA00022989"/>
    </source>
</evidence>
<feature type="transmembrane region" description="Helical" evidence="5">
    <location>
        <begin position="73"/>
        <end position="93"/>
    </location>
</feature>
<dbReference type="InterPro" id="IPR037185">
    <property type="entry name" value="EmrE-like"/>
</dbReference>
<proteinExistence type="predicted"/>
<reference evidence="7" key="1">
    <citation type="submission" date="2021-01" db="EMBL/GenBank/DDBJ databases">
        <title>Ramlibacter sp. strain AW1 16S ribosomal RNA gene Genome sequencing and assembly.</title>
        <authorList>
            <person name="Kang M."/>
        </authorList>
    </citation>
    <scope>NUCLEOTIDE SEQUENCE</scope>
    <source>
        <strain evidence="7">AW1</strain>
    </source>
</reference>
<dbReference type="Pfam" id="PF00892">
    <property type="entry name" value="EamA"/>
    <property type="match status" value="2"/>
</dbReference>
<dbReference type="AlphaFoldDB" id="A0A937D4N1"/>
<sequence>MTAATSATAHPSPLERSDLLGLLLVVVIWGLNFVVMKVGLASFTPFQMGAGRYVFAFLPLALLVRRPAVRTRWIVIFGLLQGVGQFGLLFLALKVGMTAALASVLLQTQVFFSALFGLLLLHERVARPLMVGLVFAAAGLACFLVNVSRAEASAAVTGWGLLLTLAASAMWAASNIVVRLAQREGARFDPLAFVVWCSAVPIVPFVAMSWIFDAPATHANWLHAPWIAWATLAFLGWMATDLAYGLWTRLLKRFPANRVAPFSLAVPLIGLAAGILLLGEPIAPLQWLGALLVLCALLCVVFGDRLRRRPVNPPGSPNA</sequence>
<feature type="domain" description="EamA" evidence="6">
    <location>
        <begin position="159"/>
        <end position="301"/>
    </location>
</feature>
<feature type="transmembrane region" description="Helical" evidence="5">
    <location>
        <begin position="19"/>
        <end position="40"/>
    </location>
</feature>
<evidence type="ECO:0000313" key="7">
    <source>
        <dbReference type="EMBL" id="MBL0419063.1"/>
    </source>
</evidence>
<feature type="transmembrane region" description="Helical" evidence="5">
    <location>
        <begin position="128"/>
        <end position="147"/>
    </location>
</feature>
<feature type="transmembrane region" description="Helical" evidence="5">
    <location>
        <begin position="99"/>
        <end position="121"/>
    </location>
</feature>
<dbReference type="PANTHER" id="PTHR32322">
    <property type="entry name" value="INNER MEMBRANE TRANSPORTER"/>
    <property type="match status" value="1"/>
</dbReference>
<dbReference type="GO" id="GO:0016020">
    <property type="term" value="C:membrane"/>
    <property type="evidence" value="ECO:0007669"/>
    <property type="project" value="UniProtKB-SubCell"/>
</dbReference>
<dbReference type="InterPro" id="IPR050638">
    <property type="entry name" value="AA-Vitamin_Transporters"/>
</dbReference>
<feature type="transmembrane region" description="Helical" evidence="5">
    <location>
        <begin position="259"/>
        <end position="279"/>
    </location>
</feature>
<feature type="transmembrane region" description="Helical" evidence="5">
    <location>
        <begin position="159"/>
        <end position="178"/>
    </location>
</feature>
<comment type="subcellular location">
    <subcellularLocation>
        <location evidence="1">Membrane</location>
        <topology evidence="1">Multi-pass membrane protein</topology>
    </subcellularLocation>
</comment>
<protein>
    <submittedName>
        <fullName evidence="7">EamA family transporter</fullName>
    </submittedName>
</protein>
<organism evidence="7 8">
    <name type="scientific">Ramlibacter aurantiacus</name>
    <dbReference type="NCBI Taxonomy" id="2801330"/>
    <lineage>
        <taxon>Bacteria</taxon>
        <taxon>Pseudomonadati</taxon>
        <taxon>Pseudomonadota</taxon>
        <taxon>Betaproteobacteria</taxon>
        <taxon>Burkholderiales</taxon>
        <taxon>Comamonadaceae</taxon>
        <taxon>Ramlibacter</taxon>
    </lineage>
</organism>
<feature type="transmembrane region" description="Helical" evidence="5">
    <location>
        <begin position="190"/>
        <end position="212"/>
    </location>
</feature>
<name>A0A937D4N1_9BURK</name>
<dbReference type="EMBL" id="JAEQNA010000001">
    <property type="protein sequence ID" value="MBL0419063.1"/>
    <property type="molecule type" value="Genomic_DNA"/>
</dbReference>
<dbReference type="Gene3D" id="1.10.3730.20">
    <property type="match status" value="1"/>
</dbReference>
<dbReference type="SUPFAM" id="SSF103481">
    <property type="entry name" value="Multidrug resistance efflux transporter EmrE"/>
    <property type="match status" value="2"/>
</dbReference>
<keyword evidence="4 5" id="KW-0472">Membrane</keyword>
<comment type="caution">
    <text evidence="7">The sequence shown here is derived from an EMBL/GenBank/DDBJ whole genome shotgun (WGS) entry which is preliminary data.</text>
</comment>
<accession>A0A937D4N1</accession>
<evidence type="ECO:0000256" key="2">
    <source>
        <dbReference type="ARBA" id="ARBA00022692"/>
    </source>
</evidence>
<evidence type="ECO:0000256" key="5">
    <source>
        <dbReference type="SAM" id="Phobius"/>
    </source>
</evidence>
<dbReference type="RefSeq" id="WP_201682119.1">
    <property type="nucleotide sequence ID" value="NZ_JAEQNA010000001.1"/>
</dbReference>
<feature type="transmembrane region" description="Helical" evidence="5">
    <location>
        <begin position="285"/>
        <end position="303"/>
    </location>
</feature>
<keyword evidence="8" id="KW-1185">Reference proteome</keyword>
<evidence type="ECO:0000259" key="6">
    <source>
        <dbReference type="Pfam" id="PF00892"/>
    </source>
</evidence>
<evidence type="ECO:0000256" key="4">
    <source>
        <dbReference type="ARBA" id="ARBA00023136"/>
    </source>
</evidence>